<dbReference type="eggNOG" id="COG0463">
    <property type="taxonomic scope" value="Bacteria"/>
</dbReference>
<dbReference type="GO" id="GO:0016740">
    <property type="term" value="F:transferase activity"/>
    <property type="evidence" value="ECO:0007669"/>
    <property type="project" value="UniProtKB-KW"/>
</dbReference>
<protein>
    <submittedName>
        <fullName evidence="3">Glycosyl transferase</fullName>
    </submittedName>
</protein>
<evidence type="ECO:0000313" key="4">
    <source>
        <dbReference type="Proteomes" id="UP000005234"/>
    </source>
</evidence>
<dbReference type="AlphaFoldDB" id="H8L4D9"/>
<dbReference type="InterPro" id="IPR001173">
    <property type="entry name" value="Glyco_trans_2-like"/>
</dbReference>
<gene>
    <name evidence="3" type="ordered locus">Fraau_0485</name>
</gene>
<dbReference type="RefSeq" id="WP_014401978.1">
    <property type="nucleotide sequence ID" value="NC_017033.1"/>
</dbReference>
<accession>H8L4D9</accession>
<dbReference type="PANTHER" id="PTHR43630:SF2">
    <property type="entry name" value="GLYCOSYLTRANSFERASE"/>
    <property type="match status" value="1"/>
</dbReference>
<evidence type="ECO:0000259" key="2">
    <source>
        <dbReference type="Pfam" id="PF00535"/>
    </source>
</evidence>
<feature type="domain" description="Glycosyltransferase 2-like" evidence="2">
    <location>
        <begin position="6"/>
        <end position="89"/>
    </location>
</feature>
<sequence length="248" mass="28631">MSEPISVVITSFNSAATLDACLASVGWAEQRLVLDSGSTDASPAIAAHHRADFHRQAFAGYARQKQAAVDLARYDWVLLLDSDEALPVGSETLIRAALATGHARGYQLWRREWILWRWQSPRSRLNHYVRLFDRRHARLSDLQVHETVQVEGDVSRLAVVLDHLGQPDIAQRVDKANRYSSLQLGDLRQRRDTGVCWRLCLYSSVAFWRYYLWRGHWREGWAGYVSARIHAFYAFLKYAKLYEADRRD</sequence>
<dbReference type="Proteomes" id="UP000005234">
    <property type="component" value="Chromosome"/>
</dbReference>
<name>H8L4D9_FRAAD</name>
<keyword evidence="4" id="KW-1185">Reference proteome</keyword>
<reference evidence="3" key="1">
    <citation type="submission" date="2012-02" db="EMBL/GenBank/DDBJ databases">
        <title>The complete genome of Frateuria aurantia DSM 6220.</title>
        <authorList>
            <consortium name="US DOE Joint Genome Institute (JGI-PGF)"/>
            <person name="Lucas S."/>
            <person name="Copeland A."/>
            <person name="Lapidus A."/>
            <person name="Glavina del Rio T."/>
            <person name="Dalin E."/>
            <person name="Tice H."/>
            <person name="Bruce D."/>
            <person name="Goodwin L."/>
            <person name="Pitluck S."/>
            <person name="Peters L."/>
            <person name="Ovchinnikova G."/>
            <person name="Teshima H."/>
            <person name="Kyrpides N."/>
            <person name="Mavromatis K."/>
            <person name="Ivanova N."/>
            <person name="Brettin T."/>
            <person name="Detter J.C."/>
            <person name="Han C."/>
            <person name="Larimer F."/>
            <person name="Land M."/>
            <person name="Hauser L."/>
            <person name="Markowitz V."/>
            <person name="Cheng J.-F."/>
            <person name="Hugenholtz P."/>
            <person name="Woyke T."/>
            <person name="Wu D."/>
            <person name="Brambilla E."/>
            <person name="Klenk H.-P."/>
            <person name="Eisen J.A."/>
        </authorList>
    </citation>
    <scope>NUCLEOTIDE SEQUENCE</scope>
    <source>
        <strain evidence="3">DSM 6220</strain>
    </source>
</reference>
<dbReference type="CDD" id="cd02511">
    <property type="entry name" value="Beta4Glucosyltransferase"/>
    <property type="match status" value="1"/>
</dbReference>
<dbReference type="KEGG" id="fau:Fraau_0485"/>
<proteinExistence type="inferred from homology"/>
<evidence type="ECO:0000313" key="3">
    <source>
        <dbReference type="EMBL" id="AFC84972.1"/>
    </source>
</evidence>
<keyword evidence="3" id="KW-0808">Transferase</keyword>
<comment type="similarity">
    <text evidence="1">Belongs to the glycosyltransferase 2 family. WaaE/KdtX subfamily.</text>
</comment>
<organism evidence="3 4">
    <name type="scientific">Frateuria aurantia (strain ATCC 33424 / DSM 6220 / KCTC 2777 / LMG 1558 / NBRC 3245 / NCIMB 13370)</name>
    <name type="common">Acetobacter aurantius</name>
    <dbReference type="NCBI Taxonomy" id="767434"/>
    <lineage>
        <taxon>Bacteria</taxon>
        <taxon>Pseudomonadati</taxon>
        <taxon>Pseudomonadota</taxon>
        <taxon>Gammaproteobacteria</taxon>
        <taxon>Lysobacterales</taxon>
        <taxon>Rhodanobacteraceae</taxon>
        <taxon>Frateuria</taxon>
    </lineage>
</organism>
<dbReference type="PANTHER" id="PTHR43630">
    <property type="entry name" value="POLY-BETA-1,6-N-ACETYL-D-GLUCOSAMINE SYNTHASE"/>
    <property type="match status" value="1"/>
</dbReference>
<dbReference type="InterPro" id="IPR029044">
    <property type="entry name" value="Nucleotide-diphossugar_trans"/>
</dbReference>
<dbReference type="SUPFAM" id="SSF53448">
    <property type="entry name" value="Nucleotide-diphospho-sugar transferases"/>
    <property type="match status" value="1"/>
</dbReference>
<dbReference type="HOGENOM" id="CLU_065962_1_0_6"/>
<evidence type="ECO:0000256" key="1">
    <source>
        <dbReference type="ARBA" id="ARBA00038494"/>
    </source>
</evidence>
<dbReference type="STRING" id="767434.Fraau_0485"/>
<dbReference type="Gene3D" id="3.90.550.10">
    <property type="entry name" value="Spore Coat Polysaccharide Biosynthesis Protein SpsA, Chain A"/>
    <property type="match status" value="1"/>
</dbReference>
<dbReference type="EMBL" id="CP003350">
    <property type="protein sequence ID" value="AFC84972.1"/>
    <property type="molecule type" value="Genomic_DNA"/>
</dbReference>
<dbReference type="Pfam" id="PF00535">
    <property type="entry name" value="Glycos_transf_2"/>
    <property type="match status" value="1"/>
</dbReference>